<evidence type="ECO:0000256" key="1">
    <source>
        <dbReference type="ARBA" id="ARBA00007074"/>
    </source>
</evidence>
<dbReference type="EMBL" id="LFRH01000003">
    <property type="protein sequence ID" value="KTF28747.1"/>
    <property type="molecule type" value="Genomic_DNA"/>
</dbReference>
<dbReference type="PANTHER" id="PTHR47053">
    <property type="entry name" value="MUREIN DD-ENDOPEPTIDASE MEPH-RELATED"/>
    <property type="match status" value="1"/>
</dbReference>
<dbReference type="Gene3D" id="3.90.1720.10">
    <property type="entry name" value="endopeptidase domain like (from Nostoc punctiforme)"/>
    <property type="match status" value="1"/>
</dbReference>
<evidence type="ECO:0000256" key="2">
    <source>
        <dbReference type="ARBA" id="ARBA00022670"/>
    </source>
</evidence>
<keyword evidence="3" id="KW-0378">Hydrolase</keyword>
<gene>
    <name evidence="6" type="ORF">cpL1_0783</name>
</gene>
<name>A0AA40PQ12_9CHLA</name>
<comment type="similarity">
    <text evidence="1">Belongs to the peptidase C40 family.</text>
</comment>
<comment type="caution">
    <text evidence="6">The sequence shown here is derived from an EMBL/GenBank/DDBJ whole genome shotgun (WGS) entry which is preliminary data.</text>
</comment>
<sequence>MQYYRIFSSIADLYSPCGGLETQLLFGESVLSGGSGRFYAYSQIVRDQYFWRPYPGTLALEQLVPCVVHSDCTPNAAVISFSALLEPWKLPLPFGTLLSLSPNNQLSLPSEMVKYLSQTFGPGIPTCNPRDIRHLKENFSSSCLLEDAERCLDFPYLWGGRSLHKGLHNFGIDCSGFVNLLYQSQGWNIPRNARDQYLDCIFVDSFEELPIGGLVFLHEKETSKISHVMLKKDSHGLIHASESIGKVHISILGRDCELSKGNFYTGVSTEEKKIASFGIPKKRKAFL</sequence>
<dbReference type="InterPro" id="IPR051202">
    <property type="entry name" value="Peptidase_C40"/>
</dbReference>
<evidence type="ECO:0000256" key="3">
    <source>
        <dbReference type="ARBA" id="ARBA00022801"/>
    </source>
</evidence>
<dbReference type="PROSITE" id="PS51935">
    <property type="entry name" value="NLPC_P60"/>
    <property type="match status" value="1"/>
</dbReference>
<accession>A0AA40PQ12</accession>
<dbReference type="PANTHER" id="PTHR47053:SF1">
    <property type="entry name" value="MUREIN DD-ENDOPEPTIDASE MEPH-RELATED"/>
    <property type="match status" value="1"/>
</dbReference>
<reference evidence="6 7" key="1">
    <citation type="submission" date="2015-06" db="EMBL/GenBank/DDBJ databases">
        <title>More than comparative genomics: Whole genome sequencing reveals elusive C. pecorum plasmid and re-evaluates genetic differences and phylogenetic relationships between C. pecorum from pig, cattle, sheep and koala hosts.</title>
        <authorList>
            <person name="Jelocnik M."/>
            <person name="Bachmann N.L."/>
            <person name="Kaltenboeck B."/>
            <person name="Waugh C."/>
            <person name="Woolford L."/>
            <person name="Speight N."/>
            <person name="Gillett A."/>
            <person name="Higgins D."/>
            <person name="Flanagan C."/>
            <person name="Myers G."/>
            <person name="Timms P."/>
            <person name="Polkinghorne A."/>
        </authorList>
    </citation>
    <scope>NUCLEOTIDE SEQUENCE [LARGE SCALE GENOMIC DNA]</scope>
    <source>
        <strain evidence="6 7">L1</strain>
    </source>
</reference>
<organism evidence="6 7">
    <name type="scientific">Chlamydia pecorum</name>
    <dbReference type="NCBI Taxonomy" id="85991"/>
    <lineage>
        <taxon>Bacteria</taxon>
        <taxon>Pseudomonadati</taxon>
        <taxon>Chlamydiota</taxon>
        <taxon>Chlamydiia</taxon>
        <taxon>Chlamydiales</taxon>
        <taxon>Chlamydiaceae</taxon>
        <taxon>Chlamydia/Chlamydophila group</taxon>
        <taxon>Chlamydia</taxon>
    </lineage>
</organism>
<feature type="domain" description="NlpC/P60" evidence="5">
    <location>
        <begin position="138"/>
        <end position="275"/>
    </location>
</feature>
<dbReference type="InterPro" id="IPR038765">
    <property type="entry name" value="Papain-like_cys_pep_sf"/>
</dbReference>
<dbReference type="SUPFAM" id="SSF54001">
    <property type="entry name" value="Cysteine proteinases"/>
    <property type="match status" value="1"/>
</dbReference>
<evidence type="ECO:0000256" key="4">
    <source>
        <dbReference type="ARBA" id="ARBA00022807"/>
    </source>
</evidence>
<keyword evidence="4" id="KW-0788">Thiol protease</keyword>
<dbReference type="InterPro" id="IPR000064">
    <property type="entry name" value="NLP_P60_dom"/>
</dbReference>
<dbReference type="GO" id="GO:0008234">
    <property type="term" value="F:cysteine-type peptidase activity"/>
    <property type="evidence" value="ECO:0007669"/>
    <property type="project" value="UniProtKB-KW"/>
</dbReference>
<dbReference type="AlphaFoldDB" id="A0AA40PQ12"/>
<protein>
    <submittedName>
        <fullName evidence="6">NlpC/P60 family protein</fullName>
    </submittedName>
</protein>
<keyword evidence="2" id="KW-0645">Protease</keyword>
<dbReference type="RefSeq" id="WP_021756660.1">
    <property type="nucleotide sequence ID" value="NZ_CP080401.1"/>
</dbReference>
<evidence type="ECO:0000313" key="6">
    <source>
        <dbReference type="EMBL" id="KTF28747.1"/>
    </source>
</evidence>
<dbReference type="Proteomes" id="UP000054301">
    <property type="component" value="Unassembled WGS sequence"/>
</dbReference>
<dbReference type="Pfam" id="PF00877">
    <property type="entry name" value="NLPC_P60"/>
    <property type="match status" value="1"/>
</dbReference>
<evidence type="ECO:0000313" key="7">
    <source>
        <dbReference type="Proteomes" id="UP000054301"/>
    </source>
</evidence>
<proteinExistence type="inferred from homology"/>
<dbReference type="GO" id="GO:0006508">
    <property type="term" value="P:proteolysis"/>
    <property type="evidence" value="ECO:0007669"/>
    <property type="project" value="UniProtKB-KW"/>
</dbReference>
<evidence type="ECO:0000259" key="5">
    <source>
        <dbReference type="PROSITE" id="PS51935"/>
    </source>
</evidence>
<dbReference type="GeneID" id="99718862"/>